<evidence type="ECO:0000313" key="26">
    <source>
        <dbReference type="Proteomes" id="UP000596092"/>
    </source>
</evidence>
<feature type="binding site" evidence="22">
    <location>
        <position position="33"/>
    </location>
    <ligand>
        <name>ATP</name>
        <dbReference type="ChEBI" id="CHEBI:30616"/>
    </ligand>
</feature>
<dbReference type="InterPro" id="IPR036945">
    <property type="entry name" value="DAGK_sf"/>
</dbReference>
<evidence type="ECO:0000256" key="14">
    <source>
        <dbReference type="ARBA" id="ARBA00022842"/>
    </source>
</evidence>
<dbReference type="RefSeq" id="WP_199263862.1">
    <property type="nucleotide sequence ID" value="NZ_CP054140.1"/>
</dbReference>
<comment type="subcellular location">
    <subcellularLocation>
        <location evidence="1">Cell inner membrane</location>
        <topology evidence="1">Multi-pass membrane protein</topology>
    </subcellularLocation>
</comment>
<feature type="binding site" evidence="22">
    <location>
        <position position="81"/>
    </location>
    <ligand>
        <name>ATP</name>
        <dbReference type="ChEBI" id="CHEBI:30616"/>
    </ligand>
</feature>
<accession>A0A7T6APU8</accession>
<evidence type="ECO:0000313" key="25">
    <source>
        <dbReference type="EMBL" id="QQG65046.1"/>
    </source>
</evidence>
<dbReference type="InterPro" id="IPR000829">
    <property type="entry name" value="DAGK"/>
</dbReference>
<dbReference type="Gene3D" id="1.10.287.3610">
    <property type="match status" value="1"/>
</dbReference>
<keyword evidence="16 24" id="KW-0443">Lipid metabolism</keyword>
<feature type="binding site" evidence="22">
    <location>
        <position position="14"/>
    </location>
    <ligand>
        <name>ATP</name>
        <dbReference type="ChEBI" id="CHEBI:30616"/>
    </ligand>
</feature>
<feature type="binding site" evidence="21">
    <location>
        <position position="74"/>
    </location>
    <ligand>
        <name>substrate</name>
    </ligand>
</feature>
<evidence type="ECO:0000256" key="19">
    <source>
        <dbReference type="ARBA" id="ARBA00023264"/>
    </source>
</evidence>
<comment type="cofactor">
    <cofactor evidence="23">
        <name>Mg(2+)</name>
        <dbReference type="ChEBI" id="CHEBI:18420"/>
    </cofactor>
    <text evidence="23">Mn(2+), Zn(2+), Cd(2+) and Co(2+) support activity to lesser extents.</text>
</comment>
<dbReference type="CDD" id="cd14264">
    <property type="entry name" value="DAGK_IM"/>
    <property type="match status" value="1"/>
</dbReference>
<dbReference type="Pfam" id="PF01219">
    <property type="entry name" value="DAGK_prokar"/>
    <property type="match status" value="1"/>
</dbReference>
<dbReference type="EMBL" id="CP054140">
    <property type="protein sequence ID" value="QQG65046.1"/>
    <property type="molecule type" value="Genomic_DNA"/>
</dbReference>
<evidence type="ECO:0000256" key="17">
    <source>
        <dbReference type="ARBA" id="ARBA00023136"/>
    </source>
</evidence>
<feature type="transmembrane region" description="Helical" evidence="24">
    <location>
        <begin position="104"/>
        <end position="122"/>
    </location>
</feature>
<keyword evidence="18" id="KW-0594">Phospholipid biosynthesis</keyword>
<protein>
    <recommendedName>
        <fullName evidence="4 24">Diacylglycerol kinase</fullName>
        <ecNumber evidence="3 24">2.7.1.107</ecNumber>
    </recommendedName>
</protein>
<dbReference type="PROSITE" id="PS01069">
    <property type="entry name" value="DAGK_PROKAR"/>
    <property type="match status" value="1"/>
</dbReference>
<evidence type="ECO:0000256" key="21">
    <source>
        <dbReference type="PIRSR" id="PIRSR600829-2"/>
    </source>
</evidence>
<evidence type="ECO:0000256" key="12">
    <source>
        <dbReference type="ARBA" id="ARBA00022777"/>
    </source>
</evidence>
<reference evidence="25 26" key="1">
    <citation type="submission" date="2020-05" db="EMBL/GenBank/DDBJ databases">
        <title>Complete genome of Desulfobulbus oligotrophicus.</title>
        <authorList>
            <person name="Podar M."/>
        </authorList>
    </citation>
    <scope>NUCLEOTIDE SEQUENCE [LARGE SCALE GENOMIC DNA]</scope>
    <source>
        <strain evidence="25 26">Prop6</strain>
    </source>
</reference>
<evidence type="ECO:0000256" key="11">
    <source>
        <dbReference type="ARBA" id="ARBA00022741"/>
    </source>
</evidence>
<feature type="binding site" evidence="23">
    <location>
        <position position="81"/>
    </location>
    <ligand>
        <name>a divalent metal cation</name>
        <dbReference type="ChEBI" id="CHEBI:60240"/>
    </ligand>
</feature>
<dbReference type="PANTHER" id="PTHR34299">
    <property type="entry name" value="DIACYLGLYCEROL KINASE"/>
    <property type="match status" value="1"/>
</dbReference>
<feature type="binding site" evidence="21">
    <location>
        <begin position="35"/>
        <end position="39"/>
    </location>
    <ligand>
        <name>substrate</name>
    </ligand>
</feature>
<keyword evidence="8 24" id="KW-0808">Transferase</keyword>
<evidence type="ECO:0000256" key="5">
    <source>
        <dbReference type="ARBA" id="ARBA00022475"/>
    </source>
</evidence>
<feature type="binding site" evidence="21">
    <location>
        <position position="103"/>
    </location>
    <ligand>
        <name>substrate</name>
    </ligand>
</feature>
<comment type="catalytic activity">
    <reaction evidence="24">
        <text>a 1,2-diacyl-sn-glycerol + ATP = a 1,2-diacyl-sn-glycero-3-phosphate + ADP + H(+)</text>
        <dbReference type="Rhea" id="RHEA:10272"/>
        <dbReference type="ChEBI" id="CHEBI:15378"/>
        <dbReference type="ChEBI" id="CHEBI:17815"/>
        <dbReference type="ChEBI" id="CHEBI:30616"/>
        <dbReference type="ChEBI" id="CHEBI:58608"/>
        <dbReference type="ChEBI" id="CHEBI:456216"/>
        <dbReference type="EC" id="2.7.1.107"/>
    </reaction>
</comment>
<evidence type="ECO:0000256" key="8">
    <source>
        <dbReference type="ARBA" id="ARBA00022679"/>
    </source>
</evidence>
<organism evidence="25 26">
    <name type="scientific">Desulfobulbus oligotrophicus</name>
    <dbReference type="NCBI Taxonomy" id="1909699"/>
    <lineage>
        <taxon>Bacteria</taxon>
        <taxon>Pseudomonadati</taxon>
        <taxon>Thermodesulfobacteriota</taxon>
        <taxon>Desulfobulbia</taxon>
        <taxon>Desulfobulbales</taxon>
        <taxon>Desulfobulbaceae</taxon>
        <taxon>Desulfobulbus</taxon>
    </lineage>
</organism>
<keyword evidence="26" id="KW-1185">Reference proteome</keyword>
<comment type="function">
    <text evidence="24">Catalyzes the ATP-dependent phosphorylation of sn-l,2-diacylglycerol (DAG) to phosphatidic acid. Involved in the recycling of diacylglycerol produced as a by-product during membrane-derived oligosaccharide (MDO) biosynthesis.</text>
</comment>
<keyword evidence="5" id="KW-1003">Cell membrane</keyword>
<sequence>MIEQEKFNGTGVARLRRALRCSYVGLTTAYRNEEAFRQELVVCLILTPVACWLGDTGVERALLVGSLLILLIVEILNSAVEAVVDRIGLEHHELSGLAKDLGSAAVFLAIVQIVVIWFLVLFT</sequence>
<evidence type="ECO:0000256" key="24">
    <source>
        <dbReference type="RuleBase" id="RU363065"/>
    </source>
</evidence>
<evidence type="ECO:0000256" key="6">
    <source>
        <dbReference type="ARBA" id="ARBA00022516"/>
    </source>
</evidence>
<evidence type="ECO:0000256" key="9">
    <source>
        <dbReference type="ARBA" id="ARBA00022692"/>
    </source>
</evidence>
<evidence type="ECO:0000256" key="18">
    <source>
        <dbReference type="ARBA" id="ARBA00023209"/>
    </source>
</evidence>
<feature type="binding site" evidence="23">
    <location>
        <position position="33"/>
    </location>
    <ligand>
        <name>a divalent metal cation</name>
        <dbReference type="ChEBI" id="CHEBI:60240"/>
    </ligand>
</feature>
<dbReference type="GO" id="GO:0046872">
    <property type="term" value="F:metal ion binding"/>
    <property type="evidence" value="ECO:0007669"/>
    <property type="project" value="UniProtKB-KW"/>
</dbReference>
<comment type="similarity">
    <text evidence="2 24">Belongs to the bacterial diacylglycerol kinase family.</text>
</comment>
<keyword evidence="19 24" id="KW-1208">Phospholipid metabolism</keyword>
<dbReference type="KEGG" id="dog:HP555_03785"/>
<proteinExistence type="inferred from homology"/>
<dbReference type="GO" id="GO:0005886">
    <property type="term" value="C:plasma membrane"/>
    <property type="evidence" value="ECO:0007669"/>
    <property type="project" value="UniProtKB-SubCell"/>
</dbReference>
<dbReference type="Proteomes" id="UP000596092">
    <property type="component" value="Chromosome"/>
</dbReference>
<dbReference type="GO" id="GO:0004143">
    <property type="term" value="F:ATP-dependent diacylglycerol kinase activity"/>
    <property type="evidence" value="ECO:0007669"/>
    <property type="project" value="UniProtKB-EC"/>
</dbReference>
<evidence type="ECO:0000256" key="23">
    <source>
        <dbReference type="PIRSR" id="PIRSR600829-4"/>
    </source>
</evidence>
<feature type="binding site" evidence="22">
    <location>
        <begin position="99"/>
        <end position="100"/>
    </location>
    <ligand>
        <name>ATP</name>
        <dbReference type="ChEBI" id="CHEBI:30616"/>
    </ligand>
</feature>
<keyword evidence="9 24" id="KW-0812">Transmembrane</keyword>
<comment type="caution">
    <text evidence="24">Lacks conserved residue(s) required for the propagation of feature annotation.</text>
</comment>
<feature type="active site" description="Proton acceptor" evidence="20">
    <location>
        <position position="74"/>
    </location>
</feature>
<name>A0A7T6APU8_9BACT</name>
<dbReference type="EC" id="2.7.1.107" evidence="3 24"/>
<dbReference type="InterPro" id="IPR033718">
    <property type="entry name" value="DAGK_prok"/>
</dbReference>
<keyword evidence="11 22" id="KW-0547">Nucleotide-binding</keyword>
<dbReference type="GO" id="GO:0006654">
    <property type="term" value="P:phosphatidic acid biosynthetic process"/>
    <property type="evidence" value="ECO:0007669"/>
    <property type="project" value="InterPro"/>
</dbReference>
<keyword evidence="13 22" id="KW-0067">ATP-binding</keyword>
<dbReference type="PANTHER" id="PTHR34299:SF1">
    <property type="entry name" value="DIACYLGLYCEROL KINASE"/>
    <property type="match status" value="1"/>
</dbReference>
<evidence type="ECO:0000256" key="7">
    <source>
        <dbReference type="ARBA" id="ARBA00022519"/>
    </source>
</evidence>
<evidence type="ECO:0000256" key="2">
    <source>
        <dbReference type="ARBA" id="ARBA00005967"/>
    </source>
</evidence>
<gene>
    <name evidence="25" type="ORF">HP555_03785</name>
</gene>
<dbReference type="GO" id="GO:0005524">
    <property type="term" value="F:ATP binding"/>
    <property type="evidence" value="ECO:0007669"/>
    <property type="project" value="UniProtKB-KW"/>
</dbReference>
<keyword evidence="17 24" id="KW-0472">Membrane</keyword>
<evidence type="ECO:0000256" key="10">
    <source>
        <dbReference type="ARBA" id="ARBA00022723"/>
    </source>
</evidence>
<evidence type="ECO:0000256" key="1">
    <source>
        <dbReference type="ARBA" id="ARBA00004429"/>
    </source>
</evidence>
<keyword evidence="6" id="KW-0444">Lipid biosynthesis</keyword>
<keyword evidence="12 24" id="KW-0418">Kinase</keyword>
<evidence type="ECO:0000256" key="22">
    <source>
        <dbReference type="PIRSR" id="PIRSR600829-3"/>
    </source>
</evidence>
<evidence type="ECO:0000256" key="3">
    <source>
        <dbReference type="ARBA" id="ARBA00012133"/>
    </source>
</evidence>
<evidence type="ECO:0000256" key="20">
    <source>
        <dbReference type="PIRSR" id="PIRSR600829-1"/>
    </source>
</evidence>
<keyword evidence="7" id="KW-0997">Cell inner membrane</keyword>
<dbReference type="AlphaFoldDB" id="A0A7T6APU8"/>
<keyword evidence="15 24" id="KW-1133">Transmembrane helix</keyword>
<keyword evidence="10 23" id="KW-0479">Metal-binding</keyword>
<feature type="binding site" evidence="21">
    <location>
        <position position="60"/>
    </location>
    <ligand>
        <name>substrate</name>
    </ligand>
</feature>
<evidence type="ECO:0000256" key="16">
    <source>
        <dbReference type="ARBA" id="ARBA00023098"/>
    </source>
</evidence>
<evidence type="ECO:0000256" key="15">
    <source>
        <dbReference type="ARBA" id="ARBA00022989"/>
    </source>
</evidence>
<feature type="binding site" evidence="22">
    <location>
        <begin position="90"/>
        <end position="92"/>
    </location>
    <ligand>
        <name>ATP</name>
        <dbReference type="ChEBI" id="CHEBI:30616"/>
    </ligand>
</feature>
<evidence type="ECO:0000256" key="4">
    <source>
        <dbReference type="ARBA" id="ARBA00017575"/>
    </source>
</evidence>
<feature type="transmembrane region" description="Helical" evidence="24">
    <location>
        <begin position="61"/>
        <end position="84"/>
    </location>
</feature>
<keyword evidence="14 23" id="KW-0460">Magnesium</keyword>
<evidence type="ECO:0000256" key="13">
    <source>
        <dbReference type="ARBA" id="ARBA00022840"/>
    </source>
</evidence>
<feature type="binding site" evidence="21">
    <location>
        <position position="14"/>
    </location>
    <ligand>
        <name>substrate</name>
    </ligand>
</feature>